<dbReference type="SUPFAM" id="SSF53300">
    <property type="entry name" value="vWA-like"/>
    <property type="match status" value="1"/>
</dbReference>
<gene>
    <name evidence="2" type="ORF">SEPCBS119000_003177</name>
</gene>
<dbReference type="PANTHER" id="PTHR10579">
    <property type="entry name" value="CALCIUM-ACTIVATED CHLORIDE CHANNEL REGULATOR"/>
    <property type="match status" value="1"/>
</dbReference>
<comment type="caution">
    <text evidence="2">The sequence shown here is derived from an EMBL/GenBank/DDBJ whole genome shotgun (WGS) entry which is preliminary data.</text>
</comment>
<accession>A0ABP0DK80</accession>
<evidence type="ECO:0000313" key="2">
    <source>
        <dbReference type="EMBL" id="CAK7268665.1"/>
    </source>
</evidence>
<dbReference type="Pfam" id="PF14623">
    <property type="entry name" value="Vint"/>
    <property type="match status" value="1"/>
</dbReference>
<keyword evidence="3" id="KW-1185">Reference proteome</keyword>
<dbReference type="PANTHER" id="PTHR10579:SF156">
    <property type="entry name" value="VWFA DOMAIN-CONTAINING PROTEIN"/>
    <property type="match status" value="1"/>
</dbReference>
<dbReference type="PROSITE" id="PS50234">
    <property type="entry name" value="VWFA"/>
    <property type="match status" value="1"/>
</dbReference>
<proteinExistence type="predicted"/>
<dbReference type="Proteomes" id="UP001642502">
    <property type="component" value="Unassembled WGS sequence"/>
</dbReference>
<dbReference type="Pfam" id="PF14624">
    <property type="entry name" value="Vwaint"/>
    <property type="match status" value="1"/>
</dbReference>
<feature type="domain" description="VWFA" evidence="1">
    <location>
        <begin position="77"/>
        <end position="267"/>
    </location>
</feature>
<dbReference type="InterPro" id="IPR002035">
    <property type="entry name" value="VWF_A"/>
</dbReference>
<dbReference type="SMART" id="SM00327">
    <property type="entry name" value="VWA"/>
    <property type="match status" value="1"/>
</dbReference>
<reference evidence="2 3" key="1">
    <citation type="submission" date="2024-01" db="EMBL/GenBank/DDBJ databases">
        <authorList>
            <person name="Allen C."/>
            <person name="Tagirdzhanova G."/>
        </authorList>
    </citation>
    <scope>NUCLEOTIDE SEQUENCE [LARGE SCALE GENOMIC DNA]</scope>
    <source>
        <strain evidence="2 3">CBS 119000</strain>
    </source>
</reference>
<dbReference type="Gene3D" id="3.40.50.410">
    <property type="entry name" value="von Willebrand factor, type A domain"/>
    <property type="match status" value="1"/>
</dbReference>
<dbReference type="EMBL" id="CAWUON010000039">
    <property type="protein sequence ID" value="CAK7268665.1"/>
    <property type="molecule type" value="Genomic_DNA"/>
</dbReference>
<evidence type="ECO:0000313" key="3">
    <source>
        <dbReference type="Proteomes" id="UP001642502"/>
    </source>
</evidence>
<sequence length="743" mass="79584">MVRVPLLSSSPDAAPQQAVLAIRPKSEETISLAIHHLPTEDGVIIKVTPPAAPEWLFQTDTASPASPASRPRHVPCDIALVIDVSGSMAADAPVPTVEGEAAERNGLSVLDLVKHAARTILETLDEGDRLGIVTFATGVNILQELVPMTPANKTKANASLESMVPLDSTNLWQGMLAGISLFKDKEQSGRVPAVMVLTDGMPNFMSPAQGYIPKLRTMGAIPAPIHTFGFGYQLRSGLLKSISEYTGGNYAFIPDAGMIGTVFVHAVANMQSTFANHARLRLSYPTSLTLEQTQGAAVGLQKPILHGPQQELTVAIGNIQYGQSRDVYLRYQRGAAAGSQAVLHVDLEFNQMTANVYRVASQCNLADKTARSNLGQLALSSAEAAFHVSRSMLCSFILSLFPCNGEDEHQILPFAAGEGASQLAGLVEKMPAAAPENASDPACAALMTDVTGQVRLALSSAEYYNRWGKHYLPSLQGAHAVQQCNSFKDPGPLTYAATSSLFIACRDALDAAFDTLPPPTPSKHERFPPHATRGNAMFPGQVSGPAMPAPSSSIRMSSYRNSSGPCFASFCRVTMADGRRIRVNQLRGGMRVQTPRGTRTVAAVMKTPTSGMPMVAIGRLLITAWHPVSHNAASWVFPCRDPAAQKGAAVRYTGSIYSVLLQPHEDADSHAINVEGVWVVTLGHGLTEKNSAQGSSDDVRVHRFFGDYSAVCKSMAALDLRRDGLVVNGGSTRSNFRQWHTRR</sequence>
<dbReference type="InterPro" id="IPR039510">
    <property type="entry name" value="Vint_dom"/>
</dbReference>
<dbReference type="Pfam" id="PF13519">
    <property type="entry name" value="VWA_2"/>
    <property type="match status" value="1"/>
</dbReference>
<dbReference type="InterPro" id="IPR032838">
    <property type="entry name" value="Vwaint_dom"/>
</dbReference>
<evidence type="ECO:0000259" key="1">
    <source>
        <dbReference type="PROSITE" id="PS50234"/>
    </source>
</evidence>
<protein>
    <recommendedName>
        <fullName evidence="1">VWFA domain-containing protein</fullName>
    </recommendedName>
</protein>
<organism evidence="2 3">
    <name type="scientific">Sporothrix epigloea</name>
    <dbReference type="NCBI Taxonomy" id="1892477"/>
    <lineage>
        <taxon>Eukaryota</taxon>
        <taxon>Fungi</taxon>
        <taxon>Dikarya</taxon>
        <taxon>Ascomycota</taxon>
        <taxon>Pezizomycotina</taxon>
        <taxon>Sordariomycetes</taxon>
        <taxon>Sordariomycetidae</taxon>
        <taxon>Ophiostomatales</taxon>
        <taxon>Ophiostomataceae</taxon>
        <taxon>Sporothrix</taxon>
    </lineage>
</organism>
<dbReference type="InterPro" id="IPR051266">
    <property type="entry name" value="CLCR"/>
</dbReference>
<dbReference type="InterPro" id="IPR036465">
    <property type="entry name" value="vWFA_dom_sf"/>
</dbReference>
<name>A0ABP0DK80_9PEZI</name>